<evidence type="ECO:0000313" key="2">
    <source>
        <dbReference type="Proteomes" id="UP001058860"/>
    </source>
</evidence>
<dbReference type="Gene3D" id="1.10.10.10">
    <property type="entry name" value="Winged helix-like DNA-binding domain superfamily/Winged helix DNA-binding domain"/>
    <property type="match status" value="1"/>
</dbReference>
<accession>A0ABY5PKU3</accession>
<proteinExistence type="predicted"/>
<gene>
    <name evidence="1" type="ORF">LRS13_07100</name>
</gene>
<dbReference type="EMBL" id="CP088295">
    <property type="protein sequence ID" value="UUY05282.1"/>
    <property type="molecule type" value="Genomic_DNA"/>
</dbReference>
<reference evidence="2" key="1">
    <citation type="submission" date="2021-11" db="EMBL/GenBank/DDBJ databases">
        <title>Cultivation dependent microbiological survey of springs from the worlds oldest radium mine currently devoted to the extraction of radon-saturated water.</title>
        <authorList>
            <person name="Kapinusova G."/>
            <person name="Smrhova T."/>
            <person name="Strejcek M."/>
            <person name="Suman J."/>
            <person name="Jani K."/>
            <person name="Pajer P."/>
            <person name="Uhlik O."/>
        </authorList>
    </citation>
    <scope>NUCLEOTIDE SEQUENCE [LARGE SCALE GENOMIC DNA]</scope>
    <source>
        <strain evidence="2">J379</strain>
    </source>
</reference>
<evidence type="ECO:0000313" key="1">
    <source>
        <dbReference type="EMBL" id="UUY05282.1"/>
    </source>
</evidence>
<keyword evidence="2" id="KW-1185">Reference proteome</keyword>
<dbReference type="RefSeq" id="WP_353865741.1">
    <property type="nucleotide sequence ID" value="NZ_CP088295.1"/>
</dbReference>
<organism evidence="1 2">
    <name type="scientific">Svornostia abyssi</name>
    <dbReference type="NCBI Taxonomy" id="2898438"/>
    <lineage>
        <taxon>Bacteria</taxon>
        <taxon>Bacillati</taxon>
        <taxon>Actinomycetota</taxon>
        <taxon>Thermoleophilia</taxon>
        <taxon>Solirubrobacterales</taxon>
        <taxon>Baekduiaceae</taxon>
        <taxon>Svornostia</taxon>
    </lineage>
</organism>
<dbReference type="InterPro" id="IPR036388">
    <property type="entry name" value="WH-like_DNA-bd_sf"/>
</dbReference>
<name>A0ABY5PKU3_9ACTN</name>
<protein>
    <submittedName>
        <fullName evidence="1">MGMT family protein</fullName>
    </submittedName>
</protein>
<sequence>MPWWRVVRADGSLTQGERQRALLDDEGVPFRGARVDMAVARMPVDLTE</sequence>
<dbReference type="Proteomes" id="UP001058860">
    <property type="component" value="Chromosome"/>
</dbReference>